<evidence type="ECO:0000256" key="1">
    <source>
        <dbReference type="ARBA" id="ARBA00022737"/>
    </source>
</evidence>
<dbReference type="EMBL" id="CAADFE010000046">
    <property type="protein sequence ID" value="VFJ73176.1"/>
    <property type="molecule type" value="Genomic_DNA"/>
</dbReference>
<organism evidence="4">
    <name type="scientific">Candidatus Kentrum sp. FW</name>
    <dbReference type="NCBI Taxonomy" id="2126338"/>
    <lineage>
        <taxon>Bacteria</taxon>
        <taxon>Pseudomonadati</taxon>
        <taxon>Pseudomonadota</taxon>
        <taxon>Gammaproteobacteria</taxon>
        <taxon>Candidatus Kentrum</taxon>
    </lineage>
</organism>
<dbReference type="PROSITE" id="PS51257">
    <property type="entry name" value="PROKAR_LIPOPROTEIN"/>
    <property type="match status" value="1"/>
</dbReference>
<dbReference type="Pfam" id="PF13424">
    <property type="entry name" value="TPR_12"/>
    <property type="match status" value="1"/>
</dbReference>
<dbReference type="PANTHER" id="PTHR44227:SF3">
    <property type="entry name" value="PROTEIN O-MANNOSYL-TRANSFERASE TMTC4"/>
    <property type="match status" value="1"/>
</dbReference>
<dbReference type="SUPFAM" id="SSF48452">
    <property type="entry name" value="TPR-like"/>
    <property type="match status" value="3"/>
</dbReference>
<proteinExistence type="predicted"/>
<dbReference type="PANTHER" id="PTHR44227">
    <property type="match status" value="1"/>
</dbReference>
<feature type="repeat" description="TPR" evidence="3">
    <location>
        <begin position="404"/>
        <end position="437"/>
    </location>
</feature>
<keyword evidence="2 3" id="KW-0802">TPR repeat</keyword>
<dbReference type="GO" id="GO:0035269">
    <property type="term" value="P:protein O-linked glycosylation via mannose"/>
    <property type="evidence" value="ECO:0007669"/>
    <property type="project" value="TreeGrafter"/>
</dbReference>
<dbReference type="InterPro" id="IPR052346">
    <property type="entry name" value="O-mannosyl-transferase_TMTC"/>
</dbReference>
<protein>
    <submittedName>
        <fullName evidence="4">Tfp pilus assembly protein PilF</fullName>
    </submittedName>
</protein>
<dbReference type="AlphaFoldDB" id="A0A450TVZ3"/>
<dbReference type="Gene3D" id="1.25.40.10">
    <property type="entry name" value="Tetratricopeptide repeat domain"/>
    <property type="match status" value="2"/>
</dbReference>
<evidence type="ECO:0000313" key="4">
    <source>
        <dbReference type="EMBL" id="VFJ73176.1"/>
    </source>
</evidence>
<dbReference type="GO" id="GO:0030968">
    <property type="term" value="P:endoplasmic reticulum unfolded protein response"/>
    <property type="evidence" value="ECO:0007669"/>
    <property type="project" value="TreeGrafter"/>
</dbReference>
<dbReference type="InterPro" id="IPR011990">
    <property type="entry name" value="TPR-like_helical_dom_sf"/>
</dbReference>
<accession>A0A450TVZ3</accession>
<feature type="repeat" description="TPR" evidence="3">
    <location>
        <begin position="507"/>
        <end position="540"/>
    </location>
</feature>
<evidence type="ECO:0000256" key="3">
    <source>
        <dbReference type="PROSITE-ProRule" id="PRU00339"/>
    </source>
</evidence>
<evidence type="ECO:0000256" key="2">
    <source>
        <dbReference type="ARBA" id="ARBA00022803"/>
    </source>
</evidence>
<feature type="repeat" description="TPR" evidence="3">
    <location>
        <begin position="268"/>
        <end position="301"/>
    </location>
</feature>
<dbReference type="InterPro" id="IPR003107">
    <property type="entry name" value="HAT"/>
</dbReference>
<dbReference type="GO" id="GO:0000030">
    <property type="term" value="F:mannosyltransferase activity"/>
    <property type="evidence" value="ECO:0007669"/>
    <property type="project" value="TreeGrafter"/>
</dbReference>
<gene>
    <name evidence="4" type="ORF">BECKFW1821C_GA0114237_104613</name>
</gene>
<dbReference type="SMART" id="SM00028">
    <property type="entry name" value="TPR"/>
    <property type="match status" value="10"/>
</dbReference>
<keyword evidence="1" id="KW-0677">Repeat</keyword>
<dbReference type="SMART" id="SM00386">
    <property type="entry name" value="HAT"/>
    <property type="match status" value="5"/>
</dbReference>
<dbReference type="Pfam" id="PF14559">
    <property type="entry name" value="TPR_19"/>
    <property type="match status" value="2"/>
</dbReference>
<name>A0A450TVZ3_9GAMM</name>
<dbReference type="GO" id="GO:0006396">
    <property type="term" value="P:RNA processing"/>
    <property type="evidence" value="ECO:0007669"/>
    <property type="project" value="InterPro"/>
</dbReference>
<sequence length="587" mass="66597">MKALATIRPFLLPWILVVIIFTTACARLAGPEGVHEKADPIISPDDTPSSAAEPAKAPSFTNEVLYDLLVAEFARQRNQLPLAVSRYLDAAIASRDMTIAKQATRISLFAQDWERALEAVTLWLEIDPDTVDAKRIYAALSIRAGRIEETVPVLRSLVENPDIPAKRRFMLVGKLLGRGKDKETALLIMERVIAEHDDNPHALFAFAHFLVRIGNNERATSLLERVIAMDGTNPSVWLYYAQFLRNQGKTAEALDTFSNALENGIEDENVRVEFARLLIEEERYEEAREQFEQVIASEPDNAEIRYILALFLMQTGHENEAREHLRYLVDQDRFIHEAYFNLGQLAESREDDRTAMTLYRKVEDGQHYLDARIRIADLLAKQKKISAARRHLHDISPETSEDSIRLYQMEGLILTDAGNFEEAMSIYDAALGKHPENIDLLYARAMLAGRMGLLPILEQDLKQVLSQEPDNADALNALGYTLADQTDRHQEALVLIQRALALRSDSYYILDSMGWVLYRLGQHQKAIDYLQRALAIQQDAEVAAHLGEVLWVTGNQKAARKVWNKALKEAPDDKRLLETMERFGIKE</sequence>
<reference evidence="4" key="1">
    <citation type="submission" date="2019-02" db="EMBL/GenBank/DDBJ databases">
        <authorList>
            <person name="Gruber-Vodicka R. H."/>
            <person name="Seah K. B. B."/>
        </authorList>
    </citation>
    <scope>NUCLEOTIDE SEQUENCE</scope>
    <source>
        <strain evidence="4">BECK_BZ131</strain>
    </source>
</reference>
<dbReference type="InterPro" id="IPR019734">
    <property type="entry name" value="TPR_rpt"/>
</dbReference>
<dbReference type="PROSITE" id="PS50005">
    <property type="entry name" value="TPR"/>
    <property type="match status" value="3"/>
</dbReference>
<dbReference type="Pfam" id="PF13181">
    <property type="entry name" value="TPR_8"/>
    <property type="match status" value="1"/>
</dbReference>